<evidence type="ECO:0000313" key="4">
    <source>
        <dbReference type="EMBL" id="MBB3205363.1"/>
    </source>
</evidence>
<evidence type="ECO:0000313" key="5">
    <source>
        <dbReference type="Proteomes" id="UP000536179"/>
    </source>
</evidence>
<dbReference type="AlphaFoldDB" id="A0A7W5DWI6"/>
<name>A0A7W5DWI6_9BACT</name>
<dbReference type="InterPro" id="IPR029052">
    <property type="entry name" value="Metallo-depent_PP-like"/>
</dbReference>
<gene>
    <name evidence="4" type="ORF">FHS27_001163</name>
</gene>
<evidence type="ECO:0000256" key="2">
    <source>
        <dbReference type="ARBA" id="ARBA00023157"/>
    </source>
</evidence>
<dbReference type="Gene3D" id="2.60.120.200">
    <property type="match status" value="1"/>
</dbReference>
<dbReference type="EMBL" id="JACHXU010000003">
    <property type="protein sequence ID" value="MBB3205363.1"/>
    <property type="molecule type" value="Genomic_DNA"/>
</dbReference>
<dbReference type="InterPro" id="IPR004843">
    <property type="entry name" value="Calcineurin-like_PHP"/>
</dbReference>
<accession>A0A7W5DWI6</accession>
<protein>
    <recommendedName>
        <fullName evidence="3">LamG-like jellyroll fold domain-containing protein</fullName>
    </recommendedName>
</protein>
<keyword evidence="2" id="KW-1015">Disulfide bond</keyword>
<comment type="caution">
    <text evidence="4">The sequence shown here is derived from an EMBL/GenBank/DDBJ whole genome shotgun (WGS) entry which is preliminary data.</text>
</comment>
<keyword evidence="1" id="KW-0732">Signal</keyword>
<dbReference type="SUPFAM" id="SSF56300">
    <property type="entry name" value="Metallo-dependent phosphatases"/>
    <property type="match status" value="1"/>
</dbReference>
<reference evidence="4 5" key="1">
    <citation type="submission" date="2020-08" db="EMBL/GenBank/DDBJ databases">
        <title>Genomic Encyclopedia of Type Strains, Phase III (KMG-III): the genomes of soil and plant-associated and newly described type strains.</title>
        <authorList>
            <person name="Whitman W."/>
        </authorList>
    </citation>
    <scope>NUCLEOTIDE SEQUENCE [LARGE SCALE GENOMIC DNA]</scope>
    <source>
        <strain evidence="4 5">CECT 8075</strain>
    </source>
</reference>
<dbReference type="Gene3D" id="3.60.21.10">
    <property type="match status" value="1"/>
</dbReference>
<sequence length="704" mass="76653">MRSFCSPEDFGDDLCLIQQTVRGWAWQTRLLVGLAVCLAGSVTLFAHEGAHPSGHSHAEGESVADAVKTSRSNAVILPSPPTGDDVFHFAIYGDRTGGVPAGLKVLEQAVVDTNLLDPDLVMTVGDLVQGYNESGQWLEQMHEFKDIVNRLNMKWYPVAGNHDVYWRGQGPAPQGHHESNYEKHFGPLWYSFTHKNAGFIVLYSDEGDPATNLKAFNVGALQNMSDEQMAFLESALSEMKEKDHVFVFLHHPRWTGGGYEGSNWSRVHQILAAAGNVTAVFAGHIHHMRYDGEKDGIAYYALATTGGALRAEIPDAGYLHHLNLVTVRQDRISVSAIPIGAVIDPKQFTPEFLAEVEAAAKVRCVQTSSELIVDADGSCRGDVTMKIKNPGSRDVDVTLMNLPASSQNGWQSTLDHSHFVIAGGEEKEIAFEIARSVGSMGQVAVPAVRMEIDVLTSAARVRLPVVDSPLKISPGQVPAEYFAGNVDRCLSVTNEASAIRIDSADLDLPNGPMTVEAWVRPTEVAGYRGVLAKTESSEFAIFSDEGVPEFSIHVGGRYVVAKATRPMVVDRWTHLAGVFDGDEVRLFVDGTRVDSKPARTKADKQEQPVRRKRNKLPLFIGADTDARGVAARGMRGLIDEVRISKSAVYTDSFTPEARHLPTSDTVLLMHLDRSIGPFTLDHSASASKGMLGRSSVLVESPPKD</sequence>
<feature type="domain" description="LamG-like jellyroll fold" evidence="3">
    <location>
        <begin position="511"/>
        <end position="651"/>
    </location>
</feature>
<dbReference type="Pfam" id="PF00149">
    <property type="entry name" value="Metallophos"/>
    <property type="match status" value="1"/>
</dbReference>
<dbReference type="PANTHER" id="PTHR16509:SF1">
    <property type="entry name" value="MANGANESE-DEPENDENT ADP-RIBOSE_CDP-ALCOHOL DIPHOSPHATASE"/>
    <property type="match status" value="1"/>
</dbReference>
<keyword evidence="5" id="KW-1185">Reference proteome</keyword>
<dbReference type="GO" id="GO:0016787">
    <property type="term" value="F:hydrolase activity"/>
    <property type="evidence" value="ECO:0007669"/>
    <property type="project" value="InterPro"/>
</dbReference>
<evidence type="ECO:0000256" key="1">
    <source>
        <dbReference type="ARBA" id="ARBA00022729"/>
    </source>
</evidence>
<dbReference type="SUPFAM" id="SSF49899">
    <property type="entry name" value="Concanavalin A-like lectins/glucanases"/>
    <property type="match status" value="1"/>
</dbReference>
<dbReference type="Pfam" id="PF13385">
    <property type="entry name" value="Laminin_G_3"/>
    <property type="match status" value="1"/>
</dbReference>
<proteinExistence type="predicted"/>
<evidence type="ECO:0000259" key="3">
    <source>
        <dbReference type="SMART" id="SM00560"/>
    </source>
</evidence>
<dbReference type="RefSeq" id="WP_246419142.1">
    <property type="nucleotide sequence ID" value="NZ_JACHXU010000003.1"/>
</dbReference>
<dbReference type="SMART" id="SM00560">
    <property type="entry name" value="LamGL"/>
    <property type="match status" value="1"/>
</dbReference>
<organism evidence="4 5">
    <name type="scientific">Aporhodopirellula rubra</name>
    <dbReference type="NCBI Taxonomy" id="980271"/>
    <lineage>
        <taxon>Bacteria</taxon>
        <taxon>Pseudomonadati</taxon>
        <taxon>Planctomycetota</taxon>
        <taxon>Planctomycetia</taxon>
        <taxon>Pirellulales</taxon>
        <taxon>Pirellulaceae</taxon>
        <taxon>Aporhodopirellula</taxon>
    </lineage>
</organism>
<dbReference type="InterPro" id="IPR006558">
    <property type="entry name" value="LamG-like"/>
</dbReference>
<dbReference type="PANTHER" id="PTHR16509">
    <property type="match status" value="1"/>
</dbReference>
<dbReference type="Proteomes" id="UP000536179">
    <property type="component" value="Unassembled WGS sequence"/>
</dbReference>
<dbReference type="InterPro" id="IPR013320">
    <property type="entry name" value="ConA-like_dom_sf"/>
</dbReference>